<dbReference type="EMBL" id="JAGKQH010000017">
    <property type="protein sequence ID" value="KAG6575270.1"/>
    <property type="molecule type" value="Genomic_DNA"/>
</dbReference>
<evidence type="ECO:0008006" key="5">
    <source>
        <dbReference type="Google" id="ProtNLM"/>
    </source>
</evidence>
<keyword evidence="2" id="KW-0472">Membrane</keyword>
<feature type="non-terminal residue" evidence="3">
    <location>
        <position position="1"/>
    </location>
</feature>
<comment type="caution">
    <text evidence="3">The sequence shown here is derived from an EMBL/GenBank/DDBJ whole genome shotgun (WGS) entry which is preliminary data.</text>
</comment>
<keyword evidence="4" id="KW-1185">Reference proteome</keyword>
<dbReference type="Proteomes" id="UP000685013">
    <property type="component" value="Chromosome 17"/>
</dbReference>
<reference evidence="3 4" key="1">
    <citation type="journal article" date="2021" name="Hortic Res">
        <title>The domestication of Cucurbita argyrosperma as revealed by the genome of its wild relative.</title>
        <authorList>
            <person name="Barrera-Redondo J."/>
            <person name="Sanchez-de la Vega G."/>
            <person name="Aguirre-Liguori J.A."/>
            <person name="Castellanos-Morales G."/>
            <person name="Gutierrez-Guerrero Y.T."/>
            <person name="Aguirre-Dugua X."/>
            <person name="Aguirre-Planter E."/>
            <person name="Tenaillon M.I."/>
            <person name="Lira-Saade R."/>
            <person name="Eguiarte L.E."/>
        </authorList>
    </citation>
    <scope>NUCLEOTIDE SEQUENCE [LARGE SCALE GENOMIC DNA]</scope>
    <source>
        <strain evidence="3">JBR-2021</strain>
    </source>
</reference>
<sequence>MVLIFTAIHDACQMMRPVFVALIVISVLLFLWLCVDCKHRKTAEELLRVAPSRRWKVKGEEGNPQSSNTETQNPISQRLKTHSQGLCFTKAERSNQHEKKANGGGMND</sequence>
<keyword evidence="2" id="KW-0812">Transmembrane</keyword>
<organism evidence="3 4">
    <name type="scientific">Cucurbita argyrosperma subsp. sororia</name>
    <dbReference type="NCBI Taxonomy" id="37648"/>
    <lineage>
        <taxon>Eukaryota</taxon>
        <taxon>Viridiplantae</taxon>
        <taxon>Streptophyta</taxon>
        <taxon>Embryophyta</taxon>
        <taxon>Tracheophyta</taxon>
        <taxon>Spermatophyta</taxon>
        <taxon>Magnoliopsida</taxon>
        <taxon>eudicotyledons</taxon>
        <taxon>Gunneridae</taxon>
        <taxon>Pentapetalae</taxon>
        <taxon>rosids</taxon>
        <taxon>fabids</taxon>
        <taxon>Cucurbitales</taxon>
        <taxon>Cucurbitaceae</taxon>
        <taxon>Cucurbiteae</taxon>
        <taxon>Cucurbita</taxon>
    </lineage>
</organism>
<gene>
    <name evidence="3" type="ORF">SDJN03_25909</name>
</gene>
<name>A0AAV6M5I3_9ROSI</name>
<feature type="compositionally biased region" description="Polar residues" evidence="1">
    <location>
        <begin position="63"/>
        <end position="77"/>
    </location>
</feature>
<proteinExistence type="predicted"/>
<keyword evidence="2" id="KW-1133">Transmembrane helix</keyword>
<evidence type="ECO:0000313" key="4">
    <source>
        <dbReference type="Proteomes" id="UP000685013"/>
    </source>
</evidence>
<accession>A0AAV6M5I3</accession>
<feature type="transmembrane region" description="Helical" evidence="2">
    <location>
        <begin position="18"/>
        <end position="35"/>
    </location>
</feature>
<protein>
    <recommendedName>
        <fullName evidence="5">Secreted protein</fullName>
    </recommendedName>
</protein>
<evidence type="ECO:0000256" key="1">
    <source>
        <dbReference type="SAM" id="MobiDB-lite"/>
    </source>
</evidence>
<dbReference type="AlphaFoldDB" id="A0AAV6M5I3"/>
<evidence type="ECO:0000256" key="2">
    <source>
        <dbReference type="SAM" id="Phobius"/>
    </source>
</evidence>
<feature type="region of interest" description="Disordered" evidence="1">
    <location>
        <begin position="54"/>
        <end position="77"/>
    </location>
</feature>
<evidence type="ECO:0000313" key="3">
    <source>
        <dbReference type="EMBL" id="KAG6575270.1"/>
    </source>
</evidence>